<dbReference type="SUPFAM" id="SSF51197">
    <property type="entry name" value="Clavaminate synthase-like"/>
    <property type="match status" value="1"/>
</dbReference>
<comment type="caution">
    <text evidence="5">The sequence shown here is derived from an EMBL/GenBank/DDBJ whole genome shotgun (WGS) entry which is preliminary data.</text>
</comment>
<dbReference type="AlphaFoldDB" id="A0A2W5YDJ5"/>
<dbReference type="InterPro" id="IPR003819">
    <property type="entry name" value="TauD/TfdA-like"/>
</dbReference>
<dbReference type="PANTHER" id="PTHR10696">
    <property type="entry name" value="GAMMA-BUTYROBETAINE HYDROXYLASE-RELATED"/>
    <property type="match status" value="1"/>
</dbReference>
<dbReference type="InterPro" id="IPR042098">
    <property type="entry name" value="TauD-like_sf"/>
</dbReference>
<dbReference type="Proteomes" id="UP000248783">
    <property type="component" value="Unassembled WGS sequence"/>
</dbReference>
<accession>A0A2W5YDJ5</accession>
<organism evidence="5 6">
    <name type="scientific">Xylanimonas oleitrophica</name>
    <dbReference type="NCBI Taxonomy" id="2607479"/>
    <lineage>
        <taxon>Bacteria</taxon>
        <taxon>Bacillati</taxon>
        <taxon>Actinomycetota</taxon>
        <taxon>Actinomycetes</taxon>
        <taxon>Micrococcales</taxon>
        <taxon>Promicromonosporaceae</taxon>
        <taxon>Xylanimonas</taxon>
    </lineage>
</organism>
<evidence type="ECO:0000256" key="2">
    <source>
        <dbReference type="ARBA" id="ARBA00023002"/>
    </source>
</evidence>
<name>A0A2W5YDJ5_9MICO</name>
<keyword evidence="2" id="KW-0560">Oxidoreductase</keyword>
<evidence type="ECO:0000259" key="4">
    <source>
        <dbReference type="Pfam" id="PF02668"/>
    </source>
</evidence>
<gene>
    <name evidence="5" type="ORF">DNL40_11885</name>
</gene>
<dbReference type="InterPro" id="IPR050411">
    <property type="entry name" value="AlphaKG_dependent_hydroxylases"/>
</dbReference>
<sequence length="308" mass="32847">MTVLRVNVAADDVADSLALAAAAVGDSLVDHGAVVLRGIPPTVPLVRVRAALGLEPHTPGERFGIRPGRNGVLGPLAWPASEQLCPTQEETFGVAAPHVLITRCTAVPAVGGRTLVAPVAALRGVLAPELYERVVTDGWRLRRVFRERFGITWREAFGVDDEVALERRLAAAGIDWTWTADGTLTTVRRLPGAVTHPLTQELTWFNQLTFLNALSVDERRRAVLAAAFGDELPTDTTHGSGEPVSPHEIVALQDAHDAIAEPVATAVGDIVVADNYLVALGREAYEGLAGSETVLATREPESPVEPRN</sequence>
<reference evidence="5 6" key="1">
    <citation type="submission" date="2018-06" db="EMBL/GenBank/DDBJ databases">
        <title>Whole genome sequencing of a novel hydrocarbon degrading bacterial strain, PW21 isolated from oil contaminated produced water sample.</title>
        <authorList>
            <person name="Nagkirti P."/>
            <person name="Shaikh A."/>
            <person name="Gowdaman V."/>
            <person name="Engineer A.E."/>
            <person name="Dagar S."/>
            <person name="Dhakephalkar P.K."/>
        </authorList>
    </citation>
    <scope>NUCLEOTIDE SEQUENCE [LARGE SCALE GENOMIC DNA]</scope>
    <source>
        <strain evidence="5 6">PW21</strain>
    </source>
</reference>
<comment type="cofactor">
    <cofactor evidence="1">
        <name>Fe(2+)</name>
        <dbReference type="ChEBI" id="CHEBI:29033"/>
    </cofactor>
</comment>
<dbReference type="Gene3D" id="3.60.130.10">
    <property type="entry name" value="Clavaminate synthase-like"/>
    <property type="match status" value="1"/>
</dbReference>
<evidence type="ECO:0000313" key="6">
    <source>
        <dbReference type="Proteomes" id="UP000248783"/>
    </source>
</evidence>
<evidence type="ECO:0000313" key="5">
    <source>
        <dbReference type="EMBL" id="PZR52371.1"/>
    </source>
</evidence>
<keyword evidence="6" id="KW-1185">Reference proteome</keyword>
<dbReference type="RefSeq" id="WP_111251485.1">
    <property type="nucleotide sequence ID" value="NZ_QKWH01000010.1"/>
</dbReference>
<dbReference type="EMBL" id="QKWH01000010">
    <property type="protein sequence ID" value="PZR52371.1"/>
    <property type="molecule type" value="Genomic_DNA"/>
</dbReference>
<evidence type="ECO:0000256" key="3">
    <source>
        <dbReference type="ARBA" id="ARBA00023004"/>
    </source>
</evidence>
<dbReference type="PANTHER" id="PTHR10696:SF21">
    <property type="entry name" value="TAUD_TFDA-LIKE DOMAIN-CONTAINING PROTEIN"/>
    <property type="match status" value="1"/>
</dbReference>
<dbReference type="Pfam" id="PF02668">
    <property type="entry name" value="TauD"/>
    <property type="match status" value="1"/>
</dbReference>
<feature type="domain" description="TauD/TfdA-like" evidence="4">
    <location>
        <begin position="12"/>
        <end position="287"/>
    </location>
</feature>
<evidence type="ECO:0000256" key="1">
    <source>
        <dbReference type="ARBA" id="ARBA00001954"/>
    </source>
</evidence>
<keyword evidence="3" id="KW-0408">Iron</keyword>
<proteinExistence type="predicted"/>
<dbReference type="GO" id="GO:0016491">
    <property type="term" value="F:oxidoreductase activity"/>
    <property type="evidence" value="ECO:0007669"/>
    <property type="project" value="UniProtKB-KW"/>
</dbReference>
<protein>
    <recommendedName>
        <fullName evidence="4">TauD/TfdA-like domain-containing protein</fullName>
    </recommendedName>
</protein>